<sequence>MVWPLQEACP</sequence>
<evidence type="ECO:0000313" key="1">
    <source>
        <dbReference type="EMBL" id="JAE13064.1"/>
    </source>
</evidence>
<accession>A0A0A9FP51</accession>
<dbReference type="EMBL" id="GBRH01184832">
    <property type="protein sequence ID" value="JAE13064.1"/>
    <property type="molecule type" value="Transcribed_RNA"/>
</dbReference>
<protein>
    <submittedName>
        <fullName evidence="1">PDIL2-1</fullName>
    </submittedName>
</protein>
<organism evidence="1">
    <name type="scientific">Arundo donax</name>
    <name type="common">Giant reed</name>
    <name type="synonym">Donax arundinaceus</name>
    <dbReference type="NCBI Taxonomy" id="35708"/>
    <lineage>
        <taxon>Eukaryota</taxon>
        <taxon>Viridiplantae</taxon>
        <taxon>Streptophyta</taxon>
        <taxon>Embryophyta</taxon>
        <taxon>Tracheophyta</taxon>
        <taxon>Spermatophyta</taxon>
        <taxon>Magnoliopsida</taxon>
        <taxon>Liliopsida</taxon>
        <taxon>Poales</taxon>
        <taxon>Poaceae</taxon>
        <taxon>PACMAD clade</taxon>
        <taxon>Arundinoideae</taxon>
        <taxon>Arundineae</taxon>
        <taxon>Arundo</taxon>
    </lineage>
</organism>
<name>A0A0A9FP51_ARUDO</name>
<reference evidence="1" key="2">
    <citation type="journal article" date="2015" name="Data Brief">
        <title>Shoot transcriptome of the giant reed, Arundo donax.</title>
        <authorList>
            <person name="Barrero R.A."/>
            <person name="Guerrero F.D."/>
            <person name="Moolhuijzen P."/>
            <person name="Goolsby J.A."/>
            <person name="Tidwell J."/>
            <person name="Bellgard S.E."/>
            <person name="Bellgard M.I."/>
        </authorList>
    </citation>
    <scope>NUCLEOTIDE SEQUENCE</scope>
    <source>
        <tissue evidence="1">Shoot tissue taken approximately 20 cm above the soil surface</tissue>
    </source>
</reference>
<proteinExistence type="predicted"/>
<reference evidence="1" key="1">
    <citation type="submission" date="2014-09" db="EMBL/GenBank/DDBJ databases">
        <authorList>
            <person name="Magalhaes I.L.F."/>
            <person name="Oliveira U."/>
            <person name="Santos F.R."/>
            <person name="Vidigal T.H.D.A."/>
            <person name="Brescovit A.D."/>
            <person name="Santos A.J."/>
        </authorList>
    </citation>
    <scope>NUCLEOTIDE SEQUENCE</scope>
    <source>
        <tissue evidence="1">Shoot tissue taken approximately 20 cm above the soil surface</tissue>
    </source>
</reference>